<dbReference type="Proteomes" id="UP001454036">
    <property type="component" value="Unassembled WGS sequence"/>
</dbReference>
<dbReference type="EMBL" id="BAABME010012065">
    <property type="protein sequence ID" value="GAA0184665.1"/>
    <property type="molecule type" value="Genomic_DNA"/>
</dbReference>
<sequence>MSDMMKLIGLLWYSWISISGALAKDIIEGVCSEDSPETVSTHDLVKASFASSLFYKKIIEDKSESKIAGDGTDHLERT</sequence>
<feature type="chain" id="PRO_5043909894" evidence="1">
    <location>
        <begin position="24"/>
        <end position="78"/>
    </location>
</feature>
<keyword evidence="1" id="KW-0732">Signal</keyword>
<proteinExistence type="predicted"/>
<reference evidence="2 3" key="1">
    <citation type="submission" date="2024-01" db="EMBL/GenBank/DDBJ databases">
        <title>The complete chloroplast genome sequence of Lithospermum erythrorhizon: insights into the phylogenetic relationship among Boraginaceae species and the maternal lineages of purple gromwells.</title>
        <authorList>
            <person name="Okada T."/>
            <person name="Watanabe K."/>
        </authorList>
    </citation>
    <scope>NUCLEOTIDE SEQUENCE [LARGE SCALE GENOMIC DNA]</scope>
</reference>
<evidence type="ECO:0000256" key="1">
    <source>
        <dbReference type="SAM" id="SignalP"/>
    </source>
</evidence>
<name>A0AAV3RVN5_LITER</name>
<comment type="caution">
    <text evidence="2">The sequence shown here is derived from an EMBL/GenBank/DDBJ whole genome shotgun (WGS) entry which is preliminary data.</text>
</comment>
<dbReference type="AlphaFoldDB" id="A0AAV3RVN5"/>
<gene>
    <name evidence="2" type="ORF">LIER_31953</name>
</gene>
<keyword evidence="3" id="KW-1185">Reference proteome</keyword>
<protein>
    <submittedName>
        <fullName evidence="2">Uncharacterized protein</fullName>
    </submittedName>
</protein>
<accession>A0AAV3RVN5</accession>
<feature type="signal peptide" evidence="1">
    <location>
        <begin position="1"/>
        <end position="23"/>
    </location>
</feature>
<organism evidence="2 3">
    <name type="scientific">Lithospermum erythrorhizon</name>
    <name type="common">Purple gromwell</name>
    <name type="synonym">Lithospermum officinale var. erythrorhizon</name>
    <dbReference type="NCBI Taxonomy" id="34254"/>
    <lineage>
        <taxon>Eukaryota</taxon>
        <taxon>Viridiplantae</taxon>
        <taxon>Streptophyta</taxon>
        <taxon>Embryophyta</taxon>
        <taxon>Tracheophyta</taxon>
        <taxon>Spermatophyta</taxon>
        <taxon>Magnoliopsida</taxon>
        <taxon>eudicotyledons</taxon>
        <taxon>Gunneridae</taxon>
        <taxon>Pentapetalae</taxon>
        <taxon>asterids</taxon>
        <taxon>lamiids</taxon>
        <taxon>Boraginales</taxon>
        <taxon>Boraginaceae</taxon>
        <taxon>Boraginoideae</taxon>
        <taxon>Lithospermeae</taxon>
        <taxon>Lithospermum</taxon>
    </lineage>
</organism>
<evidence type="ECO:0000313" key="2">
    <source>
        <dbReference type="EMBL" id="GAA0184665.1"/>
    </source>
</evidence>
<evidence type="ECO:0000313" key="3">
    <source>
        <dbReference type="Proteomes" id="UP001454036"/>
    </source>
</evidence>